<dbReference type="InterPro" id="IPR050626">
    <property type="entry name" value="Peptidase_M16"/>
</dbReference>
<keyword evidence="3" id="KW-0645">Protease</keyword>
<keyword evidence="5" id="KW-0378">Hydrolase</keyword>
<evidence type="ECO:0000259" key="10">
    <source>
        <dbReference type="Pfam" id="PF05193"/>
    </source>
</evidence>
<accession>A0A5K7ZLD3</accession>
<gene>
    <name evidence="11" type="ORF">DSCO28_24420</name>
</gene>
<keyword evidence="7" id="KW-0482">Metalloprotease</keyword>
<sequence length="984" mass="109081">MFHHIAAGLTRSHRWYRHTALLTVLLIIFGGFGPTADHSGVFHSGIFSPQPAVAGPAPPATAPGPGWAHETSDLKPDPNIVFGRLSNGFRYVLMQNRRPENRVSLHLFVHAGSLKETENQRGVAHFLEHMLFNGSTHFPPGELIRYFQSIGMQFGNDANAHTGFNETVYDVILPQGDAQNLENGLLVMQDYAMGALLLEEEVKRESGVILAEMRSRDSAGYRTFKATLTFELPDFLVSERLPIGKATVIRHTDRKLLKSFYDAWYRPDNMVLVMVGDFSIPTAKPLIESRFGPFTARAAAAQPPVLGHIAHQGLQIFYHHEPEAGGTSVSIETIRSEPPAADTAQARHQRMIEAMADRIVQSRLDSRLKAPETPFTSATVGSGTYLNHIRYSDISADSSAEKWSQTLAVIEQELRRALHYGFRQEELERVRKDVLKQLDNAVREAPTRNSTTLARSIIHNIAENRVIRSPEQEESLLAPLVASATLEQVQKAFRDNWSATHRLVLVTGNADLTQASPPSPQAQIRDAFLAAAKVAVSPPEAETATPFPYLPAPADISQVASRDVLADLGITRIQLANGVRINLKRTDYKTNEVLANLIFGHGRSSEPESRPGLGLLAEPTVNESGLGGMDTDKLERAMAGKSTYVDFRIGETYFNFFAESVSDEMELLFQLLYAHIIDPGFRDDALALARERLHQDYQSASRSIEGMLKIEGTRFLAGGDSRFGMPSSFSAIRAIDLADIRNWIIPQLSSAPLELSIVGDIDEATVIELARRYLGALPAKSESNVTMRTTLPHLPAGSIRRIAVDTQIPKALVVSAWQTEDFWDIHRTRRLSVLADVFSERLRERIREKLGASYSPYAFNRASRAYDGYGLFQAYVNVAPDQTSAVLQEVKAIAADLVRKGVTEDERLRAIDPMLTSIKQYRQTNGYWLNSVMTASGRSPQQFAWARSFVDDFRAITVDELSRLATTYLIPERAAAVVIAPKAP</sequence>
<dbReference type="InterPro" id="IPR007863">
    <property type="entry name" value="Peptidase_M16_C"/>
</dbReference>
<dbReference type="Gene3D" id="3.30.830.10">
    <property type="entry name" value="Metalloenzyme, LuxS/M16 peptidase-like"/>
    <property type="match status" value="4"/>
</dbReference>
<dbReference type="InterPro" id="IPR001431">
    <property type="entry name" value="Pept_M16_Zn_BS"/>
</dbReference>
<evidence type="ECO:0000256" key="6">
    <source>
        <dbReference type="ARBA" id="ARBA00022833"/>
    </source>
</evidence>
<name>A0A5K7ZLD3_9BACT</name>
<dbReference type="AlphaFoldDB" id="A0A5K7ZLD3"/>
<dbReference type="EMBL" id="AP021876">
    <property type="protein sequence ID" value="BBO81876.1"/>
    <property type="molecule type" value="Genomic_DNA"/>
</dbReference>
<evidence type="ECO:0000313" key="12">
    <source>
        <dbReference type="Proteomes" id="UP000425960"/>
    </source>
</evidence>
<keyword evidence="6" id="KW-0862">Zinc</keyword>
<evidence type="ECO:0000256" key="8">
    <source>
        <dbReference type="RuleBase" id="RU004447"/>
    </source>
</evidence>
<dbReference type="RefSeq" id="WP_155322462.1">
    <property type="nucleotide sequence ID" value="NZ_AP021876.1"/>
</dbReference>
<evidence type="ECO:0000256" key="3">
    <source>
        <dbReference type="ARBA" id="ARBA00022670"/>
    </source>
</evidence>
<evidence type="ECO:0000259" key="9">
    <source>
        <dbReference type="Pfam" id="PF00675"/>
    </source>
</evidence>
<evidence type="ECO:0000256" key="2">
    <source>
        <dbReference type="ARBA" id="ARBA00007261"/>
    </source>
</evidence>
<dbReference type="InterPro" id="IPR011249">
    <property type="entry name" value="Metalloenz_LuxS/M16"/>
</dbReference>
<feature type="domain" description="Peptidase M16 N-terminal" evidence="9">
    <location>
        <begin position="91"/>
        <end position="217"/>
    </location>
</feature>
<reference evidence="11 12" key="1">
    <citation type="submission" date="2019-11" db="EMBL/GenBank/DDBJ databases">
        <title>Comparative genomics of hydrocarbon-degrading Desulfosarcina strains.</title>
        <authorList>
            <person name="Watanabe M."/>
            <person name="Kojima H."/>
            <person name="Fukui M."/>
        </authorList>
    </citation>
    <scope>NUCLEOTIDE SEQUENCE [LARGE SCALE GENOMIC DNA]</scope>
    <source>
        <strain evidence="11 12">28bB2T</strain>
    </source>
</reference>
<feature type="domain" description="Peptidase M16 C-terminal" evidence="10">
    <location>
        <begin position="735"/>
        <end position="911"/>
    </location>
</feature>
<dbReference type="GO" id="GO:0006508">
    <property type="term" value="P:proteolysis"/>
    <property type="evidence" value="ECO:0007669"/>
    <property type="project" value="UniProtKB-KW"/>
</dbReference>
<dbReference type="SUPFAM" id="SSF63411">
    <property type="entry name" value="LuxS/MPP-like metallohydrolase"/>
    <property type="match status" value="4"/>
</dbReference>
<dbReference type="Pfam" id="PF05193">
    <property type="entry name" value="Peptidase_M16_C"/>
    <property type="match status" value="2"/>
</dbReference>
<dbReference type="PROSITE" id="PS00143">
    <property type="entry name" value="INSULINASE"/>
    <property type="match status" value="1"/>
</dbReference>
<comment type="similarity">
    <text evidence="2 8">Belongs to the peptidase M16 family.</text>
</comment>
<dbReference type="PANTHER" id="PTHR43690">
    <property type="entry name" value="NARDILYSIN"/>
    <property type="match status" value="1"/>
</dbReference>
<feature type="domain" description="Peptidase M16 C-terminal" evidence="10">
    <location>
        <begin position="254"/>
        <end position="432"/>
    </location>
</feature>
<protein>
    <submittedName>
        <fullName evidence="11">Peptidase M16</fullName>
    </submittedName>
</protein>
<organism evidence="11 12">
    <name type="scientific">Desulfosarcina ovata subsp. sediminis</name>
    <dbReference type="NCBI Taxonomy" id="885957"/>
    <lineage>
        <taxon>Bacteria</taxon>
        <taxon>Pseudomonadati</taxon>
        <taxon>Thermodesulfobacteriota</taxon>
        <taxon>Desulfobacteria</taxon>
        <taxon>Desulfobacterales</taxon>
        <taxon>Desulfosarcinaceae</taxon>
        <taxon>Desulfosarcina</taxon>
    </lineage>
</organism>
<dbReference type="Proteomes" id="UP000425960">
    <property type="component" value="Chromosome"/>
</dbReference>
<evidence type="ECO:0000256" key="1">
    <source>
        <dbReference type="ARBA" id="ARBA00001947"/>
    </source>
</evidence>
<dbReference type="PANTHER" id="PTHR43690:SF17">
    <property type="entry name" value="PROTEIN YHJJ"/>
    <property type="match status" value="1"/>
</dbReference>
<evidence type="ECO:0000256" key="4">
    <source>
        <dbReference type="ARBA" id="ARBA00022723"/>
    </source>
</evidence>
<dbReference type="GO" id="GO:0004222">
    <property type="term" value="F:metalloendopeptidase activity"/>
    <property type="evidence" value="ECO:0007669"/>
    <property type="project" value="InterPro"/>
</dbReference>
<dbReference type="GO" id="GO:0046872">
    <property type="term" value="F:metal ion binding"/>
    <property type="evidence" value="ECO:0007669"/>
    <property type="project" value="UniProtKB-KW"/>
</dbReference>
<comment type="cofactor">
    <cofactor evidence="1">
        <name>Zn(2+)</name>
        <dbReference type="ChEBI" id="CHEBI:29105"/>
    </cofactor>
</comment>
<evidence type="ECO:0000313" key="11">
    <source>
        <dbReference type="EMBL" id="BBO81876.1"/>
    </source>
</evidence>
<proteinExistence type="inferred from homology"/>
<dbReference type="KEGG" id="dov:DSCO28_24420"/>
<evidence type="ECO:0000256" key="5">
    <source>
        <dbReference type="ARBA" id="ARBA00022801"/>
    </source>
</evidence>
<keyword evidence="4" id="KW-0479">Metal-binding</keyword>
<evidence type="ECO:0000256" key="7">
    <source>
        <dbReference type="ARBA" id="ARBA00023049"/>
    </source>
</evidence>
<dbReference type="Pfam" id="PF00675">
    <property type="entry name" value="Peptidase_M16"/>
    <property type="match status" value="1"/>
</dbReference>
<dbReference type="InterPro" id="IPR011765">
    <property type="entry name" value="Pept_M16_N"/>
</dbReference>